<dbReference type="SUPFAM" id="SSF53474">
    <property type="entry name" value="alpha/beta-Hydrolases"/>
    <property type="match status" value="1"/>
</dbReference>
<keyword evidence="4" id="KW-1185">Reference proteome</keyword>
<keyword evidence="2" id="KW-0732">Signal</keyword>
<protein>
    <recommendedName>
        <fullName evidence="5">Lipase</fullName>
    </recommendedName>
</protein>
<evidence type="ECO:0008006" key="5">
    <source>
        <dbReference type="Google" id="ProtNLM"/>
    </source>
</evidence>
<sequence length="426" mass="45364">MFRSPRALRRWLIVSGTALATAIALVSPMTSSVAATPSATSSPGDLSLVSTTSHPGHGWDSAQLWRDNDPSWPAARYLPDGRQDQTGEVATLFGSARPPGSQFLLYRAPGWQTNTGPAVLLVAGVDDNVDRAYADPGADGSGTCGVSSCPSTGLMQQLANAGYRVFAVNFANMQGDNYEWAQTIGDALQRVRDETGAASADLLAWSKGAFAARMYVAGVRPSWGRDYQHDVSKLVLIGGPNGGLDYVFGHGATSNMAIYPECGGAVNSPSPSQSYMCYFRMYAEPDLSVNGSYYTGQRQMLARWDTPYGVDTTQQDWYTTYYGGTGYVSTSKGIQYAIDHGSLVEELQQSPTPADVPTYLLCGGAPTIPDFYNETRGPSDGVVFEASCLDGAGIGDLAGTRLIASDNHLMLGWEPTAADTVEGWLS</sequence>
<feature type="signal peptide" evidence="2">
    <location>
        <begin position="1"/>
        <end position="34"/>
    </location>
</feature>
<evidence type="ECO:0000313" key="3">
    <source>
        <dbReference type="EMBL" id="MBB2892753.1"/>
    </source>
</evidence>
<name>A0A839N9B6_9MICO</name>
<evidence type="ECO:0000313" key="4">
    <source>
        <dbReference type="Proteomes" id="UP000559182"/>
    </source>
</evidence>
<dbReference type="Proteomes" id="UP000559182">
    <property type="component" value="Unassembled WGS sequence"/>
</dbReference>
<gene>
    <name evidence="3" type="ORF">FHU39_002771</name>
</gene>
<feature type="chain" id="PRO_5032335366" description="Lipase" evidence="2">
    <location>
        <begin position="35"/>
        <end position="426"/>
    </location>
</feature>
<proteinExistence type="predicted"/>
<organism evidence="3 4">
    <name type="scientific">Flexivirga oryzae</name>
    <dbReference type="NCBI Taxonomy" id="1794944"/>
    <lineage>
        <taxon>Bacteria</taxon>
        <taxon>Bacillati</taxon>
        <taxon>Actinomycetota</taxon>
        <taxon>Actinomycetes</taxon>
        <taxon>Micrococcales</taxon>
        <taxon>Dermacoccaceae</taxon>
        <taxon>Flexivirga</taxon>
    </lineage>
</organism>
<accession>A0A839N9B6</accession>
<dbReference type="EMBL" id="JACHVQ010000002">
    <property type="protein sequence ID" value="MBB2892753.1"/>
    <property type="molecule type" value="Genomic_DNA"/>
</dbReference>
<comment type="caution">
    <text evidence="3">The sequence shown here is derived from an EMBL/GenBank/DDBJ whole genome shotgun (WGS) entry which is preliminary data.</text>
</comment>
<evidence type="ECO:0000256" key="1">
    <source>
        <dbReference type="SAM" id="MobiDB-lite"/>
    </source>
</evidence>
<evidence type="ECO:0000256" key="2">
    <source>
        <dbReference type="SAM" id="SignalP"/>
    </source>
</evidence>
<dbReference type="AlphaFoldDB" id="A0A839N9B6"/>
<dbReference type="InterPro" id="IPR029058">
    <property type="entry name" value="AB_hydrolase_fold"/>
</dbReference>
<feature type="compositionally biased region" description="Low complexity" evidence="1">
    <location>
        <begin position="34"/>
        <end position="43"/>
    </location>
</feature>
<feature type="region of interest" description="Disordered" evidence="1">
    <location>
        <begin position="34"/>
        <end position="64"/>
    </location>
</feature>
<reference evidence="3 4" key="1">
    <citation type="submission" date="2020-08" db="EMBL/GenBank/DDBJ databases">
        <title>Sequencing the genomes of 1000 actinobacteria strains.</title>
        <authorList>
            <person name="Klenk H.-P."/>
        </authorList>
    </citation>
    <scope>NUCLEOTIDE SEQUENCE [LARGE SCALE GENOMIC DNA]</scope>
    <source>
        <strain evidence="3 4">DSM 105369</strain>
    </source>
</reference>
<dbReference type="Gene3D" id="3.40.50.1820">
    <property type="entry name" value="alpha/beta hydrolase"/>
    <property type="match status" value="1"/>
</dbReference>
<dbReference type="RefSeq" id="WP_183321159.1">
    <property type="nucleotide sequence ID" value="NZ_JACHVQ010000002.1"/>
</dbReference>